<dbReference type="OrthoDB" id="5065855at2759"/>
<name>A0A834HGU8_RHOSS</name>
<accession>A0A834HGU8</accession>
<sequence>MWKKLLLFPNIQITSGPQVLALEPSVTFFDVSLEPSYYLKKETLEETFTLRCNVESIRLMIVGYQRSTGCWGLEPDGKCHVKGSQWMRNSIADEKILSYNDVVLRQSDLDILNGPHFLNDRIIEFYFSYLSSCYPSEDILLAPPSIAFWISNCPDIDYLKDFLQPLNLSRKSLVILPVNNNNDVTVAEGGSHWSLLVFERTANIFVHHDSYGGINSRHAKRLYKAIVGYMETSDTCRYLAWDRTPQQVNGYDCGLYVTAIAKAICSWYGSGGQRDGDQLWFSVVNEQVTPSVVAEMRKDILRLITSLMAVK</sequence>
<dbReference type="InterPro" id="IPR003653">
    <property type="entry name" value="Peptidase_C48_C"/>
</dbReference>
<keyword evidence="2" id="KW-0645">Protease</keyword>
<dbReference type="EMBL" id="WJXA01000001">
    <property type="protein sequence ID" value="KAF7154246.1"/>
    <property type="molecule type" value="Genomic_DNA"/>
</dbReference>
<dbReference type="FunFam" id="3.40.395.10:FF:000008">
    <property type="entry name" value="Ulp1 protease family protein"/>
    <property type="match status" value="1"/>
</dbReference>
<evidence type="ECO:0000313" key="6">
    <source>
        <dbReference type="EMBL" id="KAF7154246.1"/>
    </source>
</evidence>
<comment type="similarity">
    <text evidence="1">Belongs to the peptidase C48 family.</text>
</comment>
<dbReference type="Pfam" id="PF02902">
    <property type="entry name" value="Peptidase_C48"/>
    <property type="match status" value="1"/>
</dbReference>
<dbReference type="GO" id="GO:0006508">
    <property type="term" value="P:proteolysis"/>
    <property type="evidence" value="ECO:0007669"/>
    <property type="project" value="UniProtKB-KW"/>
</dbReference>
<dbReference type="PANTHER" id="PTHR46468">
    <property type="entry name" value="SENTRIN-SPECIFIC PROTEASE 8"/>
    <property type="match status" value="1"/>
</dbReference>
<evidence type="ECO:0000259" key="5">
    <source>
        <dbReference type="PROSITE" id="PS50600"/>
    </source>
</evidence>
<dbReference type="GO" id="GO:0019784">
    <property type="term" value="F:deNEDDylase activity"/>
    <property type="evidence" value="ECO:0007669"/>
    <property type="project" value="InterPro"/>
</dbReference>
<feature type="domain" description="Ubiquitin-like protease family profile" evidence="5">
    <location>
        <begin position="102"/>
        <end position="264"/>
    </location>
</feature>
<dbReference type="InterPro" id="IPR044613">
    <property type="entry name" value="Nep1/2-like"/>
</dbReference>
<proteinExistence type="inferred from homology"/>
<evidence type="ECO:0000313" key="7">
    <source>
        <dbReference type="Proteomes" id="UP000626092"/>
    </source>
</evidence>
<organism evidence="6 7">
    <name type="scientific">Rhododendron simsii</name>
    <name type="common">Sims's rhododendron</name>
    <dbReference type="NCBI Taxonomy" id="118357"/>
    <lineage>
        <taxon>Eukaryota</taxon>
        <taxon>Viridiplantae</taxon>
        <taxon>Streptophyta</taxon>
        <taxon>Embryophyta</taxon>
        <taxon>Tracheophyta</taxon>
        <taxon>Spermatophyta</taxon>
        <taxon>Magnoliopsida</taxon>
        <taxon>eudicotyledons</taxon>
        <taxon>Gunneridae</taxon>
        <taxon>Pentapetalae</taxon>
        <taxon>asterids</taxon>
        <taxon>Ericales</taxon>
        <taxon>Ericaceae</taxon>
        <taxon>Ericoideae</taxon>
        <taxon>Rhodoreae</taxon>
        <taxon>Rhododendron</taxon>
    </lineage>
</organism>
<dbReference type="PANTHER" id="PTHR46468:SF1">
    <property type="entry name" value="SENTRIN-SPECIFIC PROTEASE 8"/>
    <property type="match status" value="1"/>
</dbReference>
<evidence type="ECO:0000256" key="2">
    <source>
        <dbReference type="ARBA" id="ARBA00022670"/>
    </source>
</evidence>
<comment type="caution">
    <text evidence="6">The sequence shown here is derived from an EMBL/GenBank/DDBJ whole genome shotgun (WGS) entry which is preliminary data.</text>
</comment>
<dbReference type="InterPro" id="IPR038765">
    <property type="entry name" value="Papain-like_cys_pep_sf"/>
</dbReference>
<dbReference type="PROSITE" id="PS50600">
    <property type="entry name" value="ULP_PROTEASE"/>
    <property type="match status" value="1"/>
</dbReference>
<dbReference type="SUPFAM" id="SSF54001">
    <property type="entry name" value="Cysteine proteinases"/>
    <property type="match status" value="1"/>
</dbReference>
<evidence type="ECO:0000256" key="3">
    <source>
        <dbReference type="ARBA" id="ARBA00022801"/>
    </source>
</evidence>
<evidence type="ECO:0000256" key="4">
    <source>
        <dbReference type="ARBA" id="ARBA00022807"/>
    </source>
</evidence>
<gene>
    <name evidence="6" type="ORF">RHSIM_Rhsim01G0221200</name>
</gene>
<protein>
    <recommendedName>
        <fullName evidence="5">Ubiquitin-like protease family profile domain-containing protein</fullName>
    </recommendedName>
</protein>
<keyword evidence="3" id="KW-0378">Hydrolase</keyword>
<dbReference type="Gene3D" id="3.40.395.10">
    <property type="entry name" value="Adenoviral Proteinase, Chain A"/>
    <property type="match status" value="1"/>
</dbReference>
<dbReference type="Proteomes" id="UP000626092">
    <property type="component" value="Unassembled WGS sequence"/>
</dbReference>
<dbReference type="GO" id="GO:0008234">
    <property type="term" value="F:cysteine-type peptidase activity"/>
    <property type="evidence" value="ECO:0007669"/>
    <property type="project" value="UniProtKB-KW"/>
</dbReference>
<evidence type="ECO:0000256" key="1">
    <source>
        <dbReference type="ARBA" id="ARBA00005234"/>
    </source>
</evidence>
<dbReference type="GO" id="GO:0000338">
    <property type="term" value="P:protein deneddylation"/>
    <property type="evidence" value="ECO:0007669"/>
    <property type="project" value="TreeGrafter"/>
</dbReference>
<keyword evidence="7" id="KW-1185">Reference proteome</keyword>
<dbReference type="AlphaFoldDB" id="A0A834HGU8"/>
<keyword evidence="4" id="KW-0788">Thiol protease</keyword>
<reference evidence="6" key="1">
    <citation type="submission" date="2019-11" db="EMBL/GenBank/DDBJ databases">
        <authorList>
            <person name="Liu Y."/>
            <person name="Hou J."/>
            <person name="Li T.-Q."/>
            <person name="Guan C.-H."/>
            <person name="Wu X."/>
            <person name="Wu H.-Z."/>
            <person name="Ling F."/>
            <person name="Zhang R."/>
            <person name="Shi X.-G."/>
            <person name="Ren J.-P."/>
            <person name="Chen E.-F."/>
            <person name="Sun J.-M."/>
        </authorList>
    </citation>
    <scope>NUCLEOTIDE SEQUENCE</scope>
    <source>
        <strain evidence="6">Adult_tree_wgs_1</strain>
        <tissue evidence="6">Leaves</tissue>
    </source>
</reference>